<name>A0A9X2ECA2_9NOCA</name>
<evidence type="ECO:0000256" key="2">
    <source>
        <dbReference type="SAM" id="MobiDB-lite"/>
    </source>
</evidence>
<keyword evidence="4" id="KW-0378">Hydrolase</keyword>
<dbReference type="InterPro" id="IPR015510">
    <property type="entry name" value="PGRP"/>
</dbReference>
<dbReference type="EC" id="3.5.1.28" evidence="4"/>
<dbReference type="CDD" id="cd06583">
    <property type="entry name" value="PGRP"/>
    <property type="match status" value="1"/>
</dbReference>
<dbReference type="Gene3D" id="3.40.80.10">
    <property type="entry name" value="Peptidoglycan recognition protein-like"/>
    <property type="match status" value="1"/>
</dbReference>
<feature type="region of interest" description="Disordered" evidence="2">
    <location>
        <begin position="490"/>
        <end position="510"/>
    </location>
</feature>
<dbReference type="GO" id="GO:0009253">
    <property type="term" value="P:peptidoglycan catabolic process"/>
    <property type="evidence" value="ECO:0007669"/>
    <property type="project" value="InterPro"/>
</dbReference>
<feature type="compositionally biased region" description="Polar residues" evidence="2">
    <location>
        <begin position="499"/>
        <end position="508"/>
    </location>
</feature>
<dbReference type="Pfam" id="PF08310">
    <property type="entry name" value="LGFP"/>
    <property type="match status" value="1"/>
</dbReference>
<dbReference type="GO" id="GO:0008270">
    <property type="term" value="F:zinc ion binding"/>
    <property type="evidence" value="ECO:0007669"/>
    <property type="project" value="InterPro"/>
</dbReference>
<proteinExistence type="inferred from homology"/>
<dbReference type="GO" id="GO:0008745">
    <property type="term" value="F:N-acetylmuramoyl-L-alanine amidase activity"/>
    <property type="evidence" value="ECO:0007669"/>
    <property type="project" value="UniProtKB-EC"/>
</dbReference>
<dbReference type="InterPro" id="IPR036505">
    <property type="entry name" value="Amidase/PGRP_sf"/>
</dbReference>
<sequence length="658" mass="69535">MRETIVPYRGPQRSYLLPVVTTLAVAAPLATLVLREPPEYRSTTDSNLAAIPTQLTEMALAAAPDVVLPLRELTGLDLPDLRLSDLRRLPLPRALPVPAGLPNPLGGELPTEIQLPRLDDAAATDPLFASAQTADPSTPALAPGAVAPELTDQVGAEVKQLRRDTPFSVVALTGRDLAGTKALVRARKDDGSWGSWYDTERVETSRNDRVRGEKTGTEPVFVGATKAVQVLVTHRVAARGDDPAQLTAKDLSAVLIDPGRGPADRNLAEVAAPLPGGGPRVISRAQWGADESLHEQCSEQQPAYDDFLGGITVHHTAGRNDYSPEESAGIVRAIFAYHAKTLGWCDIGYNALVDKYGQVFEGRFGGLDRPVQGAHAGGFNENTAGVAIMGDFQSETPSEEAVQAAGQFIGWRARVAGLDPRAHTTMISEGTDYTFVQEGESIDLPVVFAHRDVGNTTCPGDAAYGQMDRIREIAAAVAGTPVTEDVKTYAGAADPNAPTGPQTQQPQRSRTDLAALARITTRILNLLDKNAIANHYVAQGGPNGRLGAAASDPIPTRGGGQYVRFVNGYVYAAPDGTITEVAGRILDRFIQLGAESGILGLPVRGAHPVPGGTQVDFQYGSLLLDTATGLVTTLLKSYGDHQNPATIPAPIAHPAPTP</sequence>
<evidence type="ECO:0000256" key="1">
    <source>
        <dbReference type="ARBA" id="ARBA00007553"/>
    </source>
</evidence>
<dbReference type="EMBL" id="JAMRXG010000012">
    <property type="protein sequence ID" value="MCM6776865.1"/>
    <property type="molecule type" value="Genomic_DNA"/>
</dbReference>
<evidence type="ECO:0000259" key="3">
    <source>
        <dbReference type="SMART" id="SM00701"/>
    </source>
</evidence>
<dbReference type="SUPFAM" id="SSF55846">
    <property type="entry name" value="N-acetylmuramoyl-L-alanine amidase-like"/>
    <property type="match status" value="1"/>
</dbReference>
<dbReference type="AlphaFoldDB" id="A0A9X2ECA2"/>
<keyword evidence="5" id="KW-1185">Reference proteome</keyword>
<dbReference type="InterPro" id="IPR006619">
    <property type="entry name" value="PGRP_domain_met/bac"/>
</dbReference>
<reference evidence="4" key="1">
    <citation type="submission" date="2022-06" db="EMBL/GenBank/DDBJ databases">
        <title>Novel species in genus nocardia.</title>
        <authorList>
            <person name="Li F."/>
        </authorList>
    </citation>
    <scope>NUCLEOTIDE SEQUENCE</scope>
    <source>
        <strain evidence="4">CDC141</strain>
    </source>
</reference>
<protein>
    <submittedName>
        <fullName evidence="4">N-acetylmuramoyl-L-alanine amidase</fullName>
        <ecNumber evidence="4">3.5.1.28</ecNumber>
    </submittedName>
</protein>
<gene>
    <name evidence="4" type="ORF">NDR86_25585</name>
</gene>
<organism evidence="4 5">
    <name type="scientific">Nocardia pulmonis</name>
    <dbReference type="NCBI Taxonomy" id="2951408"/>
    <lineage>
        <taxon>Bacteria</taxon>
        <taxon>Bacillati</taxon>
        <taxon>Actinomycetota</taxon>
        <taxon>Actinomycetes</taxon>
        <taxon>Mycobacteriales</taxon>
        <taxon>Nocardiaceae</taxon>
        <taxon>Nocardia</taxon>
    </lineage>
</organism>
<dbReference type="SMART" id="SM00701">
    <property type="entry name" value="PGRP"/>
    <property type="match status" value="1"/>
</dbReference>
<evidence type="ECO:0000313" key="4">
    <source>
        <dbReference type="EMBL" id="MCM6776865.1"/>
    </source>
</evidence>
<feature type="domain" description="Peptidoglycan recognition protein family" evidence="3">
    <location>
        <begin position="279"/>
        <end position="431"/>
    </location>
</feature>
<comment type="caution">
    <text evidence="4">The sequence shown here is derived from an EMBL/GenBank/DDBJ whole genome shotgun (WGS) entry which is preliminary data.</text>
</comment>
<dbReference type="Proteomes" id="UP001139157">
    <property type="component" value="Unassembled WGS sequence"/>
</dbReference>
<dbReference type="InterPro" id="IPR002502">
    <property type="entry name" value="Amidase_domain"/>
</dbReference>
<comment type="similarity">
    <text evidence="1">Belongs to the N-acetylmuramoyl-L-alanine amidase 2 family.</text>
</comment>
<evidence type="ECO:0000313" key="5">
    <source>
        <dbReference type="Proteomes" id="UP001139157"/>
    </source>
</evidence>
<dbReference type="InterPro" id="IPR013207">
    <property type="entry name" value="LGFP"/>
</dbReference>
<dbReference type="PANTHER" id="PTHR11022:SF41">
    <property type="entry name" value="PEPTIDOGLYCAN-RECOGNITION PROTEIN LC-RELATED"/>
    <property type="match status" value="1"/>
</dbReference>
<dbReference type="PANTHER" id="PTHR11022">
    <property type="entry name" value="PEPTIDOGLYCAN RECOGNITION PROTEIN"/>
    <property type="match status" value="1"/>
</dbReference>
<accession>A0A9X2ECA2</accession>
<dbReference type="Pfam" id="PF01510">
    <property type="entry name" value="Amidase_2"/>
    <property type="match status" value="1"/>
</dbReference>